<evidence type="ECO:0000256" key="5">
    <source>
        <dbReference type="SAM" id="MobiDB-lite"/>
    </source>
</evidence>
<comment type="subcellular location">
    <subcellularLocation>
        <location evidence="1">Nucleus</location>
    </subcellularLocation>
</comment>
<feature type="region of interest" description="Disordered" evidence="5">
    <location>
        <begin position="157"/>
        <end position="199"/>
    </location>
</feature>
<evidence type="ECO:0000313" key="7">
    <source>
        <dbReference type="EMBL" id="CAL8068440.1"/>
    </source>
</evidence>
<feature type="region of interest" description="Disordered" evidence="5">
    <location>
        <begin position="1"/>
        <end position="79"/>
    </location>
</feature>
<feature type="region of interest" description="Disordered" evidence="5">
    <location>
        <begin position="94"/>
        <end position="113"/>
    </location>
</feature>
<feature type="compositionally biased region" description="Low complexity" evidence="5">
    <location>
        <begin position="1"/>
        <end position="21"/>
    </location>
</feature>
<dbReference type="InterPro" id="IPR024864">
    <property type="entry name" value="Nup54/Nup57/Nup44"/>
</dbReference>
<sequence>MQSSPFQFGQQPQATVTPQPQQGGGTVFGGGFGTGGGLFSQQSNPAAGSQPSFANFGVATSTTTAPQSGGGTPSFGTFGSGNTISFGTPTAAGANPFGFGKPQQASTPFGGGVAPTPAFGFGLGSSTSTSTPAAPLGGGGGLFGAATPQATSIFGATQPQQQQPPATNVSFGFGTGQQQAAPQGSLFGGFGQAQAPQQQQQKPLFNLSGLGGGGGATGAGVGPTFGASGSGFNFGQFQQNQQHQQQPSQQQLLLQQMMMNEQAYIHHSIFDCQKFGDIRDSTLSMLNFLLSCWGIGEGHFAPHHPPIPYSNQNILYLFKAVGYSYFYTDSNEDGQVILHLKRPLIAPASPEENEFLSSLQTIVGGPNIIFRISGRKALPQESCQIILIADDRSTLRRILATELAQVLAQPQIKPQLDRLGVVGISPKVKPSPQQLKAYFENPPGGMDPRIWMKAIEDNPDPQNMIPVPIVGAEALKQRLEAQEKESLQHEERLKMIGNETSI</sequence>
<feature type="compositionally biased region" description="Polar residues" evidence="5">
    <location>
        <begin position="39"/>
        <end position="67"/>
    </location>
</feature>
<reference evidence="7 8" key="1">
    <citation type="submission" date="2024-08" db="EMBL/GenBank/DDBJ databases">
        <authorList>
            <person name="Cucini C."/>
            <person name="Frati F."/>
        </authorList>
    </citation>
    <scope>NUCLEOTIDE SEQUENCE [LARGE SCALE GENOMIC DNA]</scope>
</reference>
<evidence type="ECO:0000313" key="8">
    <source>
        <dbReference type="Proteomes" id="UP001642540"/>
    </source>
</evidence>
<evidence type="ECO:0000256" key="3">
    <source>
        <dbReference type="ARBA" id="ARBA00023242"/>
    </source>
</evidence>
<name>A0ABP1PL78_9HEXA</name>
<feature type="compositionally biased region" description="Gly residues" evidence="5">
    <location>
        <begin position="22"/>
        <end position="38"/>
    </location>
</feature>
<gene>
    <name evidence="7" type="ORF">ODALV1_LOCUS273</name>
</gene>
<dbReference type="EMBL" id="CAXLJM020000001">
    <property type="protein sequence ID" value="CAL8068440.1"/>
    <property type="molecule type" value="Genomic_DNA"/>
</dbReference>
<evidence type="ECO:0000256" key="1">
    <source>
        <dbReference type="ARBA" id="ARBA00004123"/>
    </source>
</evidence>
<dbReference type="Pfam" id="PF13874">
    <property type="entry name" value="Nup54"/>
    <property type="match status" value="1"/>
</dbReference>
<evidence type="ECO:0000259" key="6">
    <source>
        <dbReference type="Pfam" id="PF13874"/>
    </source>
</evidence>
<accession>A0ABP1PL78</accession>
<organism evidence="7 8">
    <name type="scientific">Orchesella dallaii</name>
    <dbReference type="NCBI Taxonomy" id="48710"/>
    <lineage>
        <taxon>Eukaryota</taxon>
        <taxon>Metazoa</taxon>
        <taxon>Ecdysozoa</taxon>
        <taxon>Arthropoda</taxon>
        <taxon>Hexapoda</taxon>
        <taxon>Collembola</taxon>
        <taxon>Entomobryomorpha</taxon>
        <taxon>Entomobryoidea</taxon>
        <taxon>Orchesellidae</taxon>
        <taxon>Orchesellinae</taxon>
        <taxon>Orchesella</taxon>
    </lineage>
</organism>
<dbReference type="PANTHER" id="PTHR13000:SF0">
    <property type="entry name" value="NUCLEOPORIN P54"/>
    <property type="match status" value="1"/>
</dbReference>
<keyword evidence="4" id="KW-0175">Coiled coil</keyword>
<evidence type="ECO:0000256" key="2">
    <source>
        <dbReference type="ARBA" id="ARBA00022448"/>
    </source>
</evidence>
<dbReference type="InterPro" id="IPR025712">
    <property type="entry name" value="Nup54_alpha-helical_dom"/>
</dbReference>
<keyword evidence="2" id="KW-0813">Transport</keyword>
<protein>
    <recommendedName>
        <fullName evidence="6">Nucleoporin Nup54 alpha-helical domain-containing protein</fullName>
    </recommendedName>
</protein>
<feature type="domain" description="Nucleoporin Nup54 alpha-helical" evidence="6">
    <location>
        <begin position="442"/>
        <end position="500"/>
    </location>
</feature>
<feature type="coiled-coil region" evidence="4">
    <location>
        <begin position="472"/>
        <end position="499"/>
    </location>
</feature>
<comment type="caution">
    <text evidence="7">The sequence shown here is derived from an EMBL/GenBank/DDBJ whole genome shotgun (WGS) entry which is preliminary data.</text>
</comment>
<dbReference type="Proteomes" id="UP001642540">
    <property type="component" value="Unassembled WGS sequence"/>
</dbReference>
<keyword evidence="3" id="KW-0539">Nucleus</keyword>
<proteinExistence type="predicted"/>
<evidence type="ECO:0000256" key="4">
    <source>
        <dbReference type="SAM" id="Coils"/>
    </source>
</evidence>
<dbReference type="PANTHER" id="PTHR13000">
    <property type="entry name" value="NUCLEOPORIN P54"/>
    <property type="match status" value="1"/>
</dbReference>
<keyword evidence="8" id="KW-1185">Reference proteome</keyword>
<feature type="compositionally biased region" description="Polar residues" evidence="5">
    <location>
        <begin position="166"/>
        <end position="182"/>
    </location>
</feature>